<evidence type="ECO:0000313" key="3">
    <source>
        <dbReference type="EMBL" id="SMC27426.1"/>
    </source>
</evidence>
<name>A0A1W1XU58_9CLOT</name>
<dbReference type="PANTHER" id="PTHR31126:SF1">
    <property type="entry name" value="TYROSINE SPECIFIC PROTEIN PHOSPHATASES DOMAIN-CONTAINING PROTEIN"/>
    <property type="match status" value="1"/>
</dbReference>
<keyword evidence="4" id="KW-1185">Reference proteome</keyword>
<dbReference type="InterPro" id="IPR026893">
    <property type="entry name" value="Tyr/Ser_Pase_IphP-type"/>
</dbReference>
<dbReference type="SUPFAM" id="SSF52799">
    <property type="entry name" value="(Phosphotyrosine protein) phosphatases II"/>
    <property type="match status" value="1"/>
</dbReference>
<protein>
    <submittedName>
        <fullName evidence="3">Protein-tyrosine phosphatase</fullName>
    </submittedName>
</protein>
<dbReference type="GO" id="GO:0004721">
    <property type="term" value="F:phosphoprotein phosphatase activity"/>
    <property type="evidence" value="ECO:0007669"/>
    <property type="project" value="InterPro"/>
</dbReference>
<sequence>MRRFLLSSTLNTRDLGGYPIECGKKSTSYKVFLRSDVPLQVSDDDIELLLSNNITTIVDLRSDAEVESKSYALKTDKRFEYYHCKIHGDGCLPSSVEAVPDSYFDMVDEKKTVLNIMRVFAKAKGGVLYHCTAGKDRTGVISALILLLAGVCKTDILYDYTISEAYLGPMLQQFCKSNKNVDINIITPKIEYMEKFLDMFIQKYNSVEEYFCEIGLSDGDILQLKAKLINGIL</sequence>
<dbReference type="InterPro" id="IPR000387">
    <property type="entry name" value="Tyr_Pase_dom"/>
</dbReference>
<dbReference type="AlphaFoldDB" id="A0A1W1XU58"/>
<organism evidence="3 4">
    <name type="scientific">Clostridium acidisoli DSM 12555</name>
    <dbReference type="NCBI Taxonomy" id="1121291"/>
    <lineage>
        <taxon>Bacteria</taxon>
        <taxon>Bacillati</taxon>
        <taxon>Bacillota</taxon>
        <taxon>Clostridia</taxon>
        <taxon>Eubacteriales</taxon>
        <taxon>Clostridiaceae</taxon>
        <taxon>Clostridium</taxon>
    </lineage>
</organism>
<dbReference type="STRING" id="1121291.SAMN02745134_03174"/>
<proteinExistence type="inferred from homology"/>
<dbReference type="EMBL" id="FWXH01000017">
    <property type="protein sequence ID" value="SMC27426.1"/>
    <property type="molecule type" value="Genomic_DNA"/>
</dbReference>
<dbReference type="Gene3D" id="3.90.190.10">
    <property type="entry name" value="Protein tyrosine phosphatase superfamily"/>
    <property type="match status" value="1"/>
</dbReference>
<accession>A0A1W1XU58</accession>
<dbReference type="RefSeq" id="WP_176212726.1">
    <property type="nucleotide sequence ID" value="NZ_FWXH01000017.1"/>
</dbReference>
<reference evidence="3 4" key="1">
    <citation type="submission" date="2017-04" db="EMBL/GenBank/DDBJ databases">
        <authorList>
            <person name="Afonso C.L."/>
            <person name="Miller P.J."/>
            <person name="Scott M.A."/>
            <person name="Spackman E."/>
            <person name="Goraichik I."/>
            <person name="Dimitrov K.M."/>
            <person name="Suarez D.L."/>
            <person name="Swayne D.E."/>
        </authorList>
    </citation>
    <scope>NUCLEOTIDE SEQUENCE [LARGE SCALE GENOMIC DNA]</scope>
    <source>
        <strain evidence="3 4">DSM 12555</strain>
    </source>
</reference>
<evidence type="ECO:0000259" key="2">
    <source>
        <dbReference type="PROSITE" id="PS50056"/>
    </source>
</evidence>
<gene>
    <name evidence="3" type="ORF">SAMN02745134_03174</name>
</gene>
<feature type="domain" description="Tyrosine specific protein phosphatases" evidence="2">
    <location>
        <begin position="101"/>
        <end position="147"/>
    </location>
</feature>
<comment type="similarity">
    <text evidence="1">Belongs to the protein-tyrosine phosphatase family.</text>
</comment>
<dbReference type="PANTHER" id="PTHR31126">
    <property type="entry name" value="TYROSINE-PROTEIN PHOSPHATASE"/>
    <property type="match status" value="1"/>
</dbReference>
<evidence type="ECO:0000313" key="4">
    <source>
        <dbReference type="Proteomes" id="UP000192468"/>
    </source>
</evidence>
<dbReference type="PROSITE" id="PS50056">
    <property type="entry name" value="TYR_PHOSPHATASE_2"/>
    <property type="match status" value="1"/>
</dbReference>
<dbReference type="Pfam" id="PF13350">
    <property type="entry name" value="Y_phosphatase3"/>
    <property type="match status" value="1"/>
</dbReference>
<dbReference type="InterPro" id="IPR029021">
    <property type="entry name" value="Prot-tyrosine_phosphatase-like"/>
</dbReference>
<dbReference type="Proteomes" id="UP000192468">
    <property type="component" value="Unassembled WGS sequence"/>
</dbReference>
<evidence type="ECO:0000256" key="1">
    <source>
        <dbReference type="ARBA" id="ARBA00009580"/>
    </source>
</evidence>